<name>A0A8T2P005_9TELE</name>
<feature type="region of interest" description="Disordered" evidence="1">
    <location>
        <begin position="34"/>
        <end position="73"/>
    </location>
</feature>
<reference evidence="3" key="1">
    <citation type="thesis" date="2021" institute="BYU ScholarsArchive" country="Provo, UT, USA">
        <title>Applications of and Algorithms for Genome Assembly and Genomic Analyses with an Emphasis on Marine Teleosts.</title>
        <authorList>
            <person name="Pickett B.D."/>
        </authorList>
    </citation>
    <scope>NUCLEOTIDE SEQUENCE</scope>
    <source>
        <strain evidence="3">HI-2016</strain>
    </source>
</reference>
<feature type="domain" description="SAM" evidence="2">
    <location>
        <begin position="123"/>
        <end position="189"/>
    </location>
</feature>
<dbReference type="InterPro" id="IPR039144">
    <property type="entry name" value="Aveugle-like_SAM_dom"/>
</dbReference>
<dbReference type="GO" id="GO:0007169">
    <property type="term" value="P:cell surface receptor protein tyrosine kinase signaling pathway"/>
    <property type="evidence" value="ECO:0007669"/>
    <property type="project" value="TreeGrafter"/>
</dbReference>
<dbReference type="AlphaFoldDB" id="A0A8T2P005"/>
<dbReference type="CDD" id="cd09510">
    <property type="entry name" value="SAM_aveugle-like"/>
    <property type="match status" value="1"/>
</dbReference>
<dbReference type="OrthoDB" id="434324at2759"/>
<dbReference type="PANTHER" id="PTHR20843:SF2">
    <property type="entry name" value="STERILE ALPHA MOTIF DOMAIN-CONTAINING PROTEIN 12"/>
    <property type="match status" value="1"/>
</dbReference>
<dbReference type="SUPFAM" id="SSF47769">
    <property type="entry name" value="SAM/Pointed domain"/>
    <property type="match status" value="1"/>
</dbReference>
<evidence type="ECO:0000313" key="4">
    <source>
        <dbReference type="Proteomes" id="UP000824540"/>
    </source>
</evidence>
<evidence type="ECO:0000256" key="1">
    <source>
        <dbReference type="SAM" id="MobiDB-lite"/>
    </source>
</evidence>
<sequence length="210" mass="23545">MTPSDATSFFPAVHCNLSQNGLDHQVCAEDASSPLDELPIDHGVGVDDDSPTYRDQSGSIYQQASDSEATQVKRNVSAEPFTTRKETCKDLSSDEDAAIQVKCPPVHHSKPGSLKLTKPVALWTQQDVCKWLKKHCPNQYQIYSDSFKQHDITGRALMRLTDRKLERMGIMQESQRQRVLQQVLQLRVREEVRNLQLLTQGTGHCADPGS</sequence>
<comment type="caution">
    <text evidence="3">The sequence shown here is derived from an EMBL/GenBank/DDBJ whole genome shotgun (WGS) entry which is preliminary data.</text>
</comment>
<dbReference type="PANTHER" id="PTHR20843">
    <property type="entry name" value="STERILE ALPHA MOTIF DOMAIN CONTAINING PROTEIN 10"/>
    <property type="match status" value="1"/>
</dbReference>
<dbReference type="InterPro" id="IPR001660">
    <property type="entry name" value="SAM"/>
</dbReference>
<dbReference type="Proteomes" id="UP000824540">
    <property type="component" value="Unassembled WGS sequence"/>
</dbReference>
<protein>
    <recommendedName>
        <fullName evidence="2">SAM domain-containing protein</fullName>
    </recommendedName>
</protein>
<gene>
    <name evidence="3" type="ORF">JZ751_009570</name>
</gene>
<accession>A0A8T2P005</accession>
<evidence type="ECO:0000313" key="3">
    <source>
        <dbReference type="EMBL" id="KAG9345030.1"/>
    </source>
</evidence>
<dbReference type="Gene3D" id="1.10.150.50">
    <property type="entry name" value="Transcription Factor, Ets-1"/>
    <property type="match status" value="1"/>
</dbReference>
<dbReference type="EMBL" id="JAFBMS010000018">
    <property type="protein sequence ID" value="KAG9345030.1"/>
    <property type="molecule type" value="Genomic_DNA"/>
</dbReference>
<dbReference type="SMART" id="SM00454">
    <property type="entry name" value="SAM"/>
    <property type="match status" value="1"/>
</dbReference>
<feature type="compositionally biased region" description="Polar residues" evidence="1">
    <location>
        <begin position="53"/>
        <end position="73"/>
    </location>
</feature>
<dbReference type="Pfam" id="PF07647">
    <property type="entry name" value="SAM_2"/>
    <property type="match status" value="1"/>
</dbReference>
<organism evidence="3 4">
    <name type="scientific">Albula glossodonta</name>
    <name type="common">roundjaw bonefish</name>
    <dbReference type="NCBI Taxonomy" id="121402"/>
    <lineage>
        <taxon>Eukaryota</taxon>
        <taxon>Metazoa</taxon>
        <taxon>Chordata</taxon>
        <taxon>Craniata</taxon>
        <taxon>Vertebrata</taxon>
        <taxon>Euteleostomi</taxon>
        <taxon>Actinopterygii</taxon>
        <taxon>Neopterygii</taxon>
        <taxon>Teleostei</taxon>
        <taxon>Albuliformes</taxon>
        <taxon>Albulidae</taxon>
        <taxon>Albula</taxon>
    </lineage>
</organism>
<dbReference type="GO" id="GO:0009898">
    <property type="term" value="C:cytoplasmic side of plasma membrane"/>
    <property type="evidence" value="ECO:0007669"/>
    <property type="project" value="TreeGrafter"/>
</dbReference>
<dbReference type="InterPro" id="IPR013761">
    <property type="entry name" value="SAM/pointed_sf"/>
</dbReference>
<feature type="non-terminal residue" evidence="3">
    <location>
        <position position="210"/>
    </location>
</feature>
<proteinExistence type="predicted"/>
<evidence type="ECO:0000259" key="2">
    <source>
        <dbReference type="PROSITE" id="PS50105"/>
    </source>
</evidence>
<dbReference type="InterPro" id="IPR052268">
    <property type="entry name" value="SAM_domain-containing_protein"/>
</dbReference>
<dbReference type="PROSITE" id="PS50105">
    <property type="entry name" value="SAM_DOMAIN"/>
    <property type="match status" value="1"/>
</dbReference>
<keyword evidence="4" id="KW-1185">Reference proteome</keyword>